<dbReference type="RefSeq" id="WP_303494771.1">
    <property type="nucleotide sequence ID" value="NZ_JAUOPJ010000010.1"/>
</dbReference>
<proteinExistence type="predicted"/>
<dbReference type="Proteomes" id="UP001169823">
    <property type="component" value="Unassembled WGS sequence"/>
</dbReference>
<organism evidence="1 2">
    <name type="scientific">Celeribacter halophilus</name>
    <dbReference type="NCBI Taxonomy" id="576117"/>
    <lineage>
        <taxon>Bacteria</taxon>
        <taxon>Pseudomonadati</taxon>
        <taxon>Pseudomonadota</taxon>
        <taxon>Alphaproteobacteria</taxon>
        <taxon>Rhodobacterales</taxon>
        <taxon>Roseobacteraceae</taxon>
        <taxon>Celeribacter</taxon>
    </lineage>
</organism>
<reference evidence="1" key="1">
    <citation type="submission" date="2023-07" db="EMBL/GenBank/DDBJ databases">
        <title>Genome content predicts the carbon catabolic preferences of heterotrophic bacteria.</title>
        <authorList>
            <person name="Gralka M."/>
        </authorList>
    </citation>
    <scope>NUCLEOTIDE SEQUENCE</scope>
    <source>
        <strain evidence="1">I2M02</strain>
    </source>
</reference>
<evidence type="ECO:0008006" key="3">
    <source>
        <dbReference type="Google" id="ProtNLM"/>
    </source>
</evidence>
<evidence type="ECO:0000313" key="1">
    <source>
        <dbReference type="EMBL" id="MDO6457869.1"/>
    </source>
</evidence>
<dbReference type="AlphaFoldDB" id="A0AAW7XYE5"/>
<protein>
    <recommendedName>
        <fullName evidence="3">HicA toxin of toxin-antitoxin</fullName>
    </recommendedName>
</protein>
<comment type="caution">
    <text evidence="1">The sequence shown here is derived from an EMBL/GenBank/DDBJ whole genome shotgun (WGS) entry which is preliminary data.</text>
</comment>
<name>A0AAW7XYE5_9RHOB</name>
<evidence type="ECO:0000313" key="2">
    <source>
        <dbReference type="Proteomes" id="UP001169823"/>
    </source>
</evidence>
<dbReference type="EMBL" id="JAUOPJ010000010">
    <property type="protein sequence ID" value="MDO6457869.1"/>
    <property type="molecule type" value="Genomic_DNA"/>
</dbReference>
<accession>A0AAW7XYE5</accession>
<gene>
    <name evidence="1" type="ORF">Q4494_12315</name>
</gene>
<sequence length="90" mass="10135">MSRTKHPSKEIERVLVELELLGWQVEKAKGKSAHAWGFVLCPANAQNLCRSGIFCRMSVWSTPSSPQKHARELQKKAQGCVVKKGIDHEH</sequence>